<name>A0A385XUB6_SINCO</name>
<evidence type="ECO:0000256" key="7">
    <source>
        <dbReference type="ARBA" id="ARBA00022801"/>
    </source>
</evidence>
<dbReference type="GO" id="GO:0003796">
    <property type="term" value="F:lysozyme activity"/>
    <property type="evidence" value="ECO:0007669"/>
    <property type="project" value="UniProtKB-EC"/>
</dbReference>
<evidence type="ECO:0000256" key="2">
    <source>
        <dbReference type="ARBA" id="ARBA00004613"/>
    </source>
</evidence>
<dbReference type="PANTHER" id="PTHR11195">
    <property type="entry name" value="DESTABILASE-RELATED"/>
    <property type="match status" value="1"/>
</dbReference>
<keyword evidence="4" id="KW-0964">Secreted</keyword>
<keyword evidence="7" id="KW-0378">Hydrolase</keyword>
<evidence type="ECO:0000256" key="8">
    <source>
        <dbReference type="ARBA" id="ARBA00023022"/>
    </source>
</evidence>
<protein>
    <recommendedName>
        <fullName evidence="3">lysozyme</fullName>
        <ecNumber evidence="3">3.2.1.17</ecNumber>
    </recommendedName>
</protein>
<feature type="active site" description="Nucleophile" evidence="11">
    <location>
        <position position="47"/>
    </location>
</feature>
<comment type="catalytic activity">
    <reaction evidence="1">
        <text>Hydrolysis of (1-&gt;4)-beta-linkages between N-acetylmuramic acid and N-acetyl-D-glucosamine residues in a peptidoglycan and between N-acetyl-D-glucosamine residues in chitodextrins.</text>
        <dbReference type="EC" id="3.2.1.17"/>
    </reaction>
</comment>
<keyword evidence="6" id="KW-0081">Bacteriolytic enzyme</keyword>
<organism evidence="14">
    <name type="scientific">Sinonovacula constricta</name>
    <name type="common">Razor clam</name>
    <dbReference type="NCBI Taxonomy" id="98310"/>
    <lineage>
        <taxon>Eukaryota</taxon>
        <taxon>Metazoa</taxon>
        <taxon>Spiralia</taxon>
        <taxon>Lophotrochozoa</taxon>
        <taxon>Mollusca</taxon>
        <taxon>Bivalvia</taxon>
        <taxon>Autobranchia</taxon>
        <taxon>Heteroconchia</taxon>
        <taxon>Euheterodonta</taxon>
        <taxon>Imparidentia</taxon>
        <taxon>Neoheterodontei</taxon>
        <taxon>Cardiida</taxon>
        <taxon>Tellinoidea</taxon>
        <taxon>Solecurtidae</taxon>
        <taxon>Sinonovacula</taxon>
    </lineage>
</organism>
<feature type="disulfide bond" evidence="12">
    <location>
        <begin position="33"/>
        <end position="39"/>
    </location>
</feature>
<dbReference type="InterPro" id="IPR008597">
    <property type="entry name" value="Invert_lysozyme"/>
</dbReference>
<feature type="disulfide bond" evidence="12">
    <location>
        <begin position="76"/>
        <end position="82"/>
    </location>
</feature>
<evidence type="ECO:0000256" key="3">
    <source>
        <dbReference type="ARBA" id="ARBA00012732"/>
    </source>
</evidence>
<dbReference type="SUPFAM" id="SSF53955">
    <property type="entry name" value="Lysozyme-like"/>
    <property type="match status" value="1"/>
</dbReference>
<feature type="disulfide bond" evidence="12">
    <location>
        <begin position="66"/>
        <end position="86"/>
    </location>
</feature>
<dbReference type="CDD" id="cd16890">
    <property type="entry name" value="lyz_i"/>
    <property type="match status" value="1"/>
</dbReference>
<feature type="disulfide bond" evidence="12">
    <location>
        <begin position="28"/>
        <end position="104"/>
    </location>
</feature>
<feature type="disulfide bond" evidence="12">
    <location>
        <begin position="31"/>
        <end position="136"/>
    </location>
</feature>
<accession>A0A385XUB6</accession>
<dbReference type="AlphaFoldDB" id="A0A385XUB6"/>
<keyword evidence="9 12" id="KW-1015">Disulfide bond</keyword>
<evidence type="ECO:0000256" key="6">
    <source>
        <dbReference type="ARBA" id="ARBA00022638"/>
    </source>
</evidence>
<keyword evidence="10" id="KW-0326">Glycosidase</keyword>
<evidence type="ECO:0000256" key="10">
    <source>
        <dbReference type="ARBA" id="ARBA00023295"/>
    </source>
</evidence>
<reference evidence="14" key="1">
    <citation type="submission" date="2017-11" db="EMBL/GenBank/DDBJ databases">
        <title>Identification and cloning of invertebrate-type lysozymes from Sinonovacula constricta.</title>
        <authorList>
            <person name="Shao Y."/>
            <person name="Li C."/>
        </authorList>
    </citation>
    <scope>NUCLEOTIDE SEQUENCE</scope>
</reference>
<dbReference type="GO" id="GO:0004568">
    <property type="term" value="F:chitinase activity"/>
    <property type="evidence" value="ECO:0007669"/>
    <property type="project" value="UniProtKB-ARBA"/>
</dbReference>
<feature type="active site" description="Proton donor" evidence="11">
    <location>
        <position position="36"/>
    </location>
</feature>
<dbReference type="Pfam" id="PF05497">
    <property type="entry name" value="Destabilase"/>
    <property type="match status" value="1"/>
</dbReference>
<dbReference type="GO" id="GO:0042742">
    <property type="term" value="P:defense response to bacterium"/>
    <property type="evidence" value="ECO:0007669"/>
    <property type="project" value="UniProtKB-KW"/>
</dbReference>
<evidence type="ECO:0000313" key="14">
    <source>
        <dbReference type="EMBL" id="AYC12387.1"/>
    </source>
</evidence>
<evidence type="ECO:0000256" key="1">
    <source>
        <dbReference type="ARBA" id="ARBA00000632"/>
    </source>
</evidence>
<keyword evidence="5" id="KW-0929">Antimicrobial</keyword>
<dbReference type="Gene3D" id="1.10.530.10">
    <property type="match status" value="1"/>
</dbReference>
<feature type="signal peptide" evidence="13">
    <location>
        <begin position="1"/>
        <end position="18"/>
    </location>
</feature>
<evidence type="ECO:0000256" key="4">
    <source>
        <dbReference type="ARBA" id="ARBA00022525"/>
    </source>
</evidence>
<dbReference type="EC" id="3.2.1.17" evidence="3"/>
<evidence type="ECO:0000256" key="9">
    <source>
        <dbReference type="ARBA" id="ARBA00023157"/>
    </source>
</evidence>
<feature type="disulfide bond" evidence="12">
    <location>
        <begin position="44"/>
        <end position="53"/>
    </location>
</feature>
<evidence type="ECO:0000256" key="13">
    <source>
        <dbReference type="SAM" id="SignalP"/>
    </source>
</evidence>
<comment type="subcellular location">
    <subcellularLocation>
        <location evidence="2">Secreted</location>
    </subcellularLocation>
</comment>
<feature type="chain" id="PRO_5017465586" description="lysozyme" evidence="13">
    <location>
        <begin position="19"/>
        <end position="140"/>
    </location>
</feature>
<evidence type="ECO:0000256" key="12">
    <source>
        <dbReference type="PIRSR" id="PIRSR608597-3"/>
    </source>
</evidence>
<proteinExistence type="evidence at transcript level"/>
<evidence type="ECO:0000256" key="5">
    <source>
        <dbReference type="ARBA" id="ARBA00022529"/>
    </source>
</evidence>
<dbReference type="EMBL" id="MG544119">
    <property type="protein sequence ID" value="AYC12387.1"/>
    <property type="molecule type" value="mRNA"/>
</dbReference>
<keyword evidence="13" id="KW-0732">Signal</keyword>
<dbReference type="GO" id="GO:0031640">
    <property type="term" value="P:killing of cells of another organism"/>
    <property type="evidence" value="ECO:0007669"/>
    <property type="project" value="UniProtKB-KW"/>
</dbReference>
<dbReference type="FunFam" id="1.10.530.10:FF:000023">
    <property type="entry name" value="Invertebrate-type lysozyme"/>
    <property type="match status" value="1"/>
</dbReference>
<sequence>MLLYAVVIVSAVLGLSEGFATGMVSQACLQCICMAESGCTNLPCKMDVGSLSCGYFQIKHNYWLDCGSIGGSWQACAADKTCASQCVQNYMARYVNHYNCPHTCEAYAREHNGGPNGCHHSNTLSYWHHVQSQPGCSNVH</sequence>
<evidence type="ECO:0000256" key="11">
    <source>
        <dbReference type="PIRSR" id="PIRSR608597-1"/>
    </source>
</evidence>
<dbReference type="PANTHER" id="PTHR11195:SF13">
    <property type="entry name" value="INVERTEBRATE-TYPE LYSOZYME 2-RELATED"/>
    <property type="match status" value="1"/>
</dbReference>
<keyword evidence="8" id="KW-0044">Antibiotic</keyword>
<dbReference type="InterPro" id="IPR023346">
    <property type="entry name" value="Lysozyme-like_dom_sf"/>
</dbReference>
<dbReference type="GO" id="GO:0005576">
    <property type="term" value="C:extracellular region"/>
    <property type="evidence" value="ECO:0007669"/>
    <property type="project" value="UniProtKB-SubCell"/>
</dbReference>
<feature type="disulfide bond" evidence="12">
    <location>
        <begin position="100"/>
        <end position="118"/>
    </location>
</feature>
<dbReference type="PROSITE" id="PS51909">
    <property type="entry name" value="LYSOZYME_I"/>
    <property type="match status" value="1"/>
</dbReference>